<evidence type="ECO:0000313" key="5">
    <source>
        <dbReference type="Proteomes" id="UP000004633"/>
    </source>
</evidence>
<name>E7N3Y6_9FIRM</name>
<evidence type="ECO:0000256" key="1">
    <source>
        <dbReference type="ARBA" id="ARBA00008814"/>
    </source>
</evidence>
<dbReference type="RefSeq" id="WP_009350375.1">
    <property type="nucleotide sequence ID" value="NZ_GL638147.1"/>
</dbReference>
<dbReference type="InterPro" id="IPR050902">
    <property type="entry name" value="ABC_Transporter_SBP"/>
</dbReference>
<feature type="domain" description="Fe/B12 periplasmic-binding" evidence="3">
    <location>
        <begin position="56"/>
        <end position="313"/>
    </location>
</feature>
<dbReference type="Proteomes" id="UP000004633">
    <property type="component" value="Unassembled WGS sequence"/>
</dbReference>
<dbReference type="AlphaFoldDB" id="E7N3Y6"/>
<evidence type="ECO:0000256" key="2">
    <source>
        <dbReference type="SAM" id="SignalP"/>
    </source>
</evidence>
<dbReference type="EMBL" id="AECV01000037">
    <property type="protein sequence ID" value="EFW29107.1"/>
    <property type="molecule type" value="Genomic_DNA"/>
</dbReference>
<dbReference type="InterPro" id="IPR002491">
    <property type="entry name" value="ABC_transptr_periplasmic_BD"/>
</dbReference>
<dbReference type="SUPFAM" id="SSF53807">
    <property type="entry name" value="Helical backbone' metal receptor"/>
    <property type="match status" value="1"/>
</dbReference>
<dbReference type="STRING" id="749551.HMPREF9555_01726"/>
<evidence type="ECO:0000259" key="3">
    <source>
        <dbReference type="PROSITE" id="PS50983"/>
    </source>
</evidence>
<dbReference type="GO" id="GO:0071281">
    <property type="term" value="P:cellular response to iron ion"/>
    <property type="evidence" value="ECO:0007669"/>
    <property type="project" value="TreeGrafter"/>
</dbReference>
<keyword evidence="2" id="KW-0732">Signal</keyword>
<organism evidence="4 5">
    <name type="scientific">Selenomonas artemidis F0399</name>
    <dbReference type="NCBI Taxonomy" id="749551"/>
    <lineage>
        <taxon>Bacteria</taxon>
        <taxon>Bacillati</taxon>
        <taxon>Bacillota</taxon>
        <taxon>Negativicutes</taxon>
        <taxon>Selenomonadales</taxon>
        <taxon>Selenomonadaceae</taxon>
        <taxon>Selenomonas</taxon>
    </lineage>
</organism>
<sequence length="313" mass="33484">MFKQCAAAFLAASTLLFSACGAPNEKPAATAAENAAFATITDDNGRTVTFAEKPQRVVVTSASYLAPFYAVGGEVVGRPTTKAKVLAEAASAAEIGPVYQIDMEKVISLKPDLVMIIKGINEKLIDTLDANGIKSIVVDMKSYDDVKRTLTTFAALTGQPEKGAELIAKMDADIEDVKNSIPHEKKRITIIHSTGQGLSVQLDGSIAGSIAHMLGWENTASGMTALDKNPDAAPYSMEALVAQNPDIIFVTSMGEEAEIRASMEAMFNESPAWQSVAAVRENKVYYLPQALFLFSPGIDFPAAVRYMAHLVYP</sequence>
<dbReference type="PANTHER" id="PTHR30535">
    <property type="entry name" value="VITAMIN B12-BINDING PROTEIN"/>
    <property type="match status" value="1"/>
</dbReference>
<keyword evidence="5" id="KW-1185">Reference proteome</keyword>
<dbReference type="Pfam" id="PF01497">
    <property type="entry name" value="Peripla_BP_2"/>
    <property type="match status" value="1"/>
</dbReference>
<dbReference type="PROSITE" id="PS50983">
    <property type="entry name" value="FE_B12_PBP"/>
    <property type="match status" value="1"/>
</dbReference>
<feature type="chain" id="PRO_5039733944" evidence="2">
    <location>
        <begin position="22"/>
        <end position="313"/>
    </location>
</feature>
<dbReference type="PANTHER" id="PTHR30535:SF34">
    <property type="entry name" value="MOLYBDATE-BINDING PROTEIN MOLA"/>
    <property type="match status" value="1"/>
</dbReference>
<gene>
    <name evidence="4" type="ORF">HMPREF9555_01726</name>
</gene>
<accession>E7N3Y6</accession>
<proteinExistence type="inferred from homology"/>
<comment type="caution">
    <text evidence="4">The sequence shown here is derived from an EMBL/GenBank/DDBJ whole genome shotgun (WGS) entry which is preliminary data.</text>
</comment>
<dbReference type="HOGENOM" id="CLU_038034_2_3_9"/>
<reference evidence="4 5" key="1">
    <citation type="submission" date="2010-08" db="EMBL/GenBank/DDBJ databases">
        <authorList>
            <person name="Weinstock G."/>
            <person name="Sodergren E."/>
            <person name="Clifton S."/>
            <person name="Fulton L."/>
            <person name="Fulton B."/>
            <person name="Courtney L."/>
            <person name="Fronick C."/>
            <person name="Harrison M."/>
            <person name="Strong C."/>
            <person name="Farmer C."/>
            <person name="Delahaunty K."/>
            <person name="Markovic C."/>
            <person name="Hall O."/>
            <person name="Minx P."/>
            <person name="Tomlinson C."/>
            <person name="Mitreva M."/>
            <person name="Hou S."/>
            <person name="Chen J."/>
            <person name="Wollam A."/>
            <person name="Pepin K.H."/>
            <person name="Johnson M."/>
            <person name="Bhonagiri V."/>
            <person name="Zhang X."/>
            <person name="Suruliraj S."/>
            <person name="Warren W."/>
            <person name="Chinwalla A."/>
            <person name="Mardis E.R."/>
            <person name="Wilson R.K."/>
        </authorList>
    </citation>
    <scope>NUCLEOTIDE SEQUENCE [LARGE SCALE GENOMIC DNA]</scope>
    <source>
        <strain evidence="4 5">F0399</strain>
    </source>
</reference>
<dbReference type="Gene3D" id="3.40.50.1980">
    <property type="entry name" value="Nitrogenase molybdenum iron protein domain"/>
    <property type="match status" value="2"/>
</dbReference>
<evidence type="ECO:0000313" key="4">
    <source>
        <dbReference type="EMBL" id="EFW29107.1"/>
    </source>
</evidence>
<dbReference type="PROSITE" id="PS51257">
    <property type="entry name" value="PROKAR_LIPOPROTEIN"/>
    <property type="match status" value="1"/>
</dbReference>
<comment type="similarity">
    <text evidence="1">Belongs to the bacterial solute-binding protein 8 family.</text>
</comment>
<protein>
    <submittedName>
        <fullName evidence="4">Periplasmic binding protein</fullName>
    </submittedName>
</protein>
<feature type="signal peptide" evidence="2">
    <location>
        <begin position="1"/>
        <end position="21"/>
    </location>
</feature>